<dbReference type="GO" id="GO:0005815">
    <property type="term" value="C:microtubule organizing center"/>
    <property type="evidence" value="ECO:0007669"/>
    <property type="project" value="TreeGrafter"/>
</dbReference>
<gene>
    <name evidence="4" type="ORF">CCACVL1_18050</name>
</gene>
<evidence type="ECO:0000313" key="5">
    <source>
        <dbReference type="Proteomes" id="UP000188268"/>
    </source>
</evidence>
<dbReference type="GO" id="GO:0008094">
    <property type="term" value="F:ATP-dependent activity, acting on DNA"/>
    <property type="evidence" value="ECO:0007669"/>
    <property type="project" value="TreeGrafter"/>
</dbReference>
<dbReference type="STRING" id="210143.A0A1R3HN40"/>
<feature type="compositionally biased region" description="Basic and acidic residues" evidence="3">
    <location>
        <begin position="23"/>
        <end position="32"/>
    </location>
</feature>
<dbReference type="PANTHER" id="PTHR46457">
    <property type="entry name" value="DNA REPAIR PROTEIN RAD51 HOMOLOG 4"/>
    <property type="match status" value="1"/>
</dbReference>
<dbReference type="GO" id="GO:0005657">
    <property type="term" value="C:replication fork"/>
    <property type="evidence" value="ECO:0007669"/>
    <property type="project" value="TreeGrafter"/>
</dbReference>
<dbReference type="GO" id="GO:0033063">
    <property type="term" value="C:Rad51B-Rad51C-Rad51D-XRCC2 complex"/>
    <property type="evidence" value="ECO:0007669"/>
    <property type="project" value="TreeGrafter"/>
</dbReference>
<dbReference type="GO" id="GO:0007131">
    <property type="term" value="P:reciprocal meiotic recombination"/>
    <property type="evidence" value="ECO:0007669"/>
    <property type="project" value="TreeGrafter"/>
</dbReference>
<dbReference type="GO" id="GO:0000400">
    <property type="term" value="F:four-way junction DNA binding"/>
    <property type="evidence" value="ECO:0007669"/>
    <property type="project" value="TreeGrafter"/>
</dbReference>
<reference evidence="4 5" key="1">
    <citation type="submission" date="2013-09" db="EMBL/GenBank/DDBJ databases">
        <title>Corchorus capsularis genome sequencing.</title>
        <authorList>
            <person name="Alam M."/>
            <person name="Haque M.S."/>
            <person name="Islam M.S."/>
            <person name="Emdad E.M."/>
            <person name="Islam M.M."/>
            <person name="Ahmed B."/>
            <person name="Halim A."/>
            <person name="Hossen Q.M.M."/>
            <person name="Hossain M.Z."/>
            <person name="Ahmed R."/>
            <person name="Khan M.M."/>
            <person name="Islam R."/>
            <person name="Rashid M.M."/>
            <person name="Khan S.A."/>
            <person name="Rahman M.S."/>
            <person name="Alam M."/>
        </authorList>
    </citation>
    <scope>NUCLEOTIDE SEQUENCE [LARGE SCALE GENOMIC DNA]</scope>
    <source>
        <strain evidence="5">cv. CVL-1</strain>
        <tissue evidence="4">Whole seedling</tissue>
    </source>
</reference>
<accession>A0A1R3HN40</accession>
<dbReference type="AlphaFoldDB" id="A0A1R3HN40"/>
<feature type="region of interest" description="Disordered" evidence="3">
    <location>
        <begin position="23"/>
        <end position="76"/>
    </location>
</feature>
<dbReference type="Gramene" id="OMO71837">
    <property type="protein sequence ID" value="OMO71837"/>
    <property type="gene ID" value="CCACVL1_18050"/>
</dbReference>
<dbReference type="GO" id="GO:0000724">
    <property type="term" value="P:double-strand break repair via homologous recombination"/>
    <property type="evidence" value="ECO:0007669"/>
    <property type="project" value="TreeGrafter"/>
</dbReference>
<evidence type="ECO:0000313" key="4">
    <source>
        <dbReference type="EMBL" id="OMO71837.1"/>
    </source>
</evidence>
<dbReference type="Proteomes" id="UP000188268">
    <property type="component" value="Unassembled WGS sequence"/>
</dbReference>
<dbReference type="GO" id="GO:0003697">
    <property type="term" value="F:single-stranded DNA binding"/>
    <property type="evidence" value="ECO:0007669"/>
    <property type="project" value="TreeGrafter"/>
</dbReference>
<dbReference type="InterPro" id="IPR051988">
    <property type="entry name" value="HRR_RAD51_Paralog"/>
</dbReference>
<protein>
    <submittedName>
        <fullName evidence="4">Putative DNA repair and recombination protein radB</fullName>
    </submittedName>
</protein>
<dbReference type="GO" id="GO:0000723">
    <property type="term" value="P:telomere maintenance"/>
    <property type="evidence" value="ECO:0007669"/>
    <property type="project" value="TreeGrafter"/>
</dbReference>
<dbReference type="PANTHER" id="PTHR46457:SF1">
    <property type="entry name" value="DNA REPAIR PROTEIN RAD51 HOMOLOG 4"/>
    <property type="match status" value="1"/>
</dbReference>
<keyword evidence="2" id="KW-0539">Nucleus</keyword>
<comment type="subcellular location">
    <subcellularLocation>
        <location evidence="1">Nucleus</location>
    </subcellularLocation>
</comment>
<keyword evidence="5" id="KW-1185">Reference proteome</keyword>
<proteinExistence type="predicted"/>
<dbReference type="EMBL" id="AWWV01011522">
    <property type="protein sequence ID" value="OMO71837.1"/>
    <property type="molecule type" value="Genomic_DNA"/>
</dbReference>
<dbReference type="OrthoDB" id="10475055at2759"/>
<feature type="compositionally biased region" description="Basic residues" evidence="3">
    <location>
        <begin position="33"/>
        <end position="42"/>
    </location>
</feature>
<sequence>MVEIAVDGSKRRLSEISIGIDERETWERSKNGEKRRKQKKGATHGPTESIRKEKRNAATAASVSGAGKVTNHTVGGEGGTFKLALGEGWKSIPHTWLLLSRDRTSNACNITILKHSSKASGKATSSLWSDGVWRWWRWWRRRRGSGHEAALDVNRSTTFTRQNQQHGFPSVDSYPLNFSSSAEDHDHRIVINLNFGDPFSTMRDPFLHELNVTANSTTYFGSSPNSTIDI</sequence>
<name>A0A1R3HN40_COCAP</name>
<evidence type="ECO:0000256" key="2">
    <source>
        <dbReference type="ARBA" id="ARBA00023242"/>
    </source>
</evidence>
<dbReference type="GO" id="GO:0042148">
    <property type="term" value="P:DNA strand invasion"/>
    <property type="evidence" value="ECO:0007669"/>
    <property type="project" value="TreeGrafter"/>
</dbReference>
<organism evidence="4 5">
    <name type="scientific">Corchorus capsularis</name>
    <name type="common">Jute</name>
    <dbReference type="NCBI Taxonomy" id="210143"/>
    <lineage>
        <taxon>Eukaryota</taxon>
        <taxon>Viridiplantae</taxon>
        <taxon>Streptophyta</taxon>
        <taxon>Embryophyta</taxon>
        <taxon>Tracheophyta</taxon>
        <taxon>Spermatophyta</taxon>
        <taxon>Magnoliopsida</taxon>
        <taxon>eudicotyledons</taxon>
        <taxon>Gunneridae</taxon>
        <taxon>Pentapetalae</taxon>
        <taxon>rosids</taxon>
        <taxon>malvids</taxon>
        <taxon>Malvales</taxon>
        <taxon>Malvaceae</taxon>
        <taxon>Grewioideae</taxon>
        <taxon>Apeibeae</taxon>
        <taxon>Corchorus</taxon>
    </lineage>
</organism>
<evidence type="ECO:0000256" key="1">
    <source>
        <dbReference type="ARBA" id="ARBA00004123"/>
    </source>
</evidence>
<comment type="caution">
    <text evidence="4">The sequence shown here is derived from an EMBL/GenBank/DDBJ whole genome shotgun (WGS) entry which is preliminary data.</text>
</comment>
<evidence type="ECO:0000256" key="3">
    <source>
        <dbReference type="SAM" id="MobiDB-lite"/>
    </source>
</evidence>